<dbReference type="PANTHER" id="PTHR42940:SF8">
    <property type="entry name" value="VACUOLAR PROTEIN SORTING-ASSOCIATED PROTEIN 11"/>
    <property type="match status" value="1"/>
</dbReference>
<dbReference type="InterPro" id="IPR020843">
    <property type="entry name" value="ER"/>
</dbReference>
<dbReference type="SMART" id="SM00829">
    <property type="entry name" value="PKS_ER"/>
    <property type="match status" value="1"/>
</dbReference>
<dbReference type="InterPro" id="IPR002328">
    <property type="entry name" value="ADH_Zn_CS"/>
</dbReference>
<evidence type="ECO:0000313" key="9">
    <source>
        <dbReference type="EMBL" id="SHG68947.1"/>
    </source>
</evidence>
<dbReference type="Gene3D" id="3.40.50.720">
    <property type="entry name" value="NAD(P)-binding Rossmann-like Domain"/>
    <property type="match status" value="1"/>
</dbReference>
<sequence>MKSEQFSNYGEALCSHDYPTPVPEANQVLIKIDACGVCHSDIHVWEGYFDLGGDHKIDMRGSHKLPFTLGHEIAGEVVACGDQSDASIGDKVIVYPWIGCGKCPLCKADKEHLCYQPKSLGIAVDGGFSDYVVVPDSKYLFPLKDLPAELGCTYACSGVTAYSAIEQIKDIVQGRQLLIIGAGGVGLSGLAVAKALLDCEVIVADIDESKRQLALDEGADAVIDPRDQAALGALIKRTYGGVAAAVDFVGSDRSAGFGVQALNKGSTLVVVGLFGGAMPLSVPILPLKAITIKGSFVGSLSDMHALMALVHAGKIAPIKISQRDMCCAHQTLEDLRDGKVAGRVVLTPDTAGGK</sequence>
<reference evidence="10" key="1">
    <citation type="submission" date="2016-11" db="EMBL/GenBank/DDBJ databases">
        <authorList>
            <person name="Varghese N."/>
            <person name="Submissions S."/>
        </authorList>
    </citation>
    <scope>NUCLEOTIDE SEQUENCE [LARGE SCALE GENOMIC DNA]</scope>
    <source>
        <strain evidence="10">CGMCC 1.8995</strain>
    </source>
</reference>
<dbReference type="SUPFAM" id="SSF50129">
    <property type="entry name" value="GroES-like"/>
    <property type="match status" value="1"/>
</dbReference>
<dbReference type="GO" id="GO:0005737">
    <property type="term" value="C:cytoplasm"/>
    <property type="evidence" value="ECO:0007669"/>
    <property type="project" value="TreeGrafter"/>
</dbReference>
<dbReference type="OrthoDB" id="9770544at2"/>
<dbReference type="PROSITE" id="PS00059">
    <property type="entry name" value="ADH_ZINC"/>
    <property type="match status" value="1"/>
</dbReference>
<dbReference type="GO" id="GO:0004022">
    <property type="term" value="F:alcohol dehydrogenase (NAD+) activity"/>
    <property type="evidence" value="ECO:0007669"/>
    <property type="project" value="UniProtKB-EC"/>
</dbReference>
<keyword evidence="6" id="KW-0560">Oxidoreductase</keyword>
<dbReference type="EC" id="1.1.1.1" evidence="3"/>
<dbReference type="STRING" id="634436.SAMN05216361_2802"/>
<dbReference type="EMBL" id="FQWD01000004">
    <property type="protein sequence ID" value="SHG68947.1"/>
    <property type="molecule type" value="Genomic_DNA"/>
</dbReference>
<dbReference type="CDD" id="cd08240">
    <property type="entry name" value="6_hydroxyhexanoate_dh_like"/>
    <property type="match status" value="1"/>
</dbReference>
<proteinExistence type="inferred from homology"/>
<evidence type="ECO:0000256" key="6">
    <source>
        <dbReference type="ARBA" id="ARBA00023002"/>
    </source>
</evidence>
<dbReference type="RefSeq" id="WP_073323480.1">
    <property type="nucleotide sequence ID" value="NZ_FQWD01000004.1"/>
</dbReference>
<dbReference type="InterPro" id="IPR013154">
    <property type="entry name" value="ADH-like_N"/>
</dbReference>
<dbReference type="Pfam" id="PF00107">
    <property type="entry name" value="ADH_zinc_N"/>
    <property type="match status" value="1"/>
</dbReference>
<evidence type="ECO:0000256" key="7">
    <source>
        <dbReference type="RuleBase" id="RU361277"/>
    </source>
</evidence>
<evidence type="ECO:0000256" key="5">
    <source>
        <dbReference type="ARBA" id="ARBA00022833"/>
    </source>
</evidence>
<dbReference type="Pfam" id="PF08240">
    <property type="entry name" value="ADH_N"/>
    <property type="match status" value="1"/>
</dbReference>
<dbReference type="PANTHER" id="PTHR42940">
    <property type="entry name" value="ALCOHOL DEHYDROGENASE 1-RELATED"/>
    <property type="match status" value="1"/>
</dbReference>
<evidence type="ECO:0000313" key="10">
    <source>
        <dbReference type="Proteomes" id="UP000184520"/>
    </source>
</evidence>
<name>A0A1M5LV65_9ALTE</name>
<protein>
    <recommendedName>
        <fullName evidence="3">alcohol dehydrogenase</fullName>
        <ecNumber evidence="3">1.1.1.1</ecNumber>
    </recommendedName>
</protein>
<dbReference type="InterPro" id="IPR011032">
    <property type="entry name" value="GroES-like_sf"/>
</dbReference>
<evidence type="ECO:0000256" key="2">
    <source>
        <dbReference type="ARBA" id="ARBA00008072"/>
    </source>
</evidence>
<dbReference type="InterPro" id="IPR036291">
    <property type="entry name" value="NAD(P)-bd_dom_sf"/>
</dbReference>
<comment type="cofactor">
    <cofactor evidence="1 7">
        <name>Zn(2+)</name>
        <dbReference type="ChEBI" id="CHEBI:29105"/>
    </cofactor>
</comment>
<evidence type="ECO:0000256" key="3">
    <source>
        <dbReference type="ARBA" id="ARBA00013190"/>
    </source>
</evidence>
<keyword evidence="4 7" id="KW-0479">Metal-binding</keyword>
<comment type="similarity">
    <text evidence="2 7">Belongs to the zinc-containing alcohol dehydrogenase family.</text>
</comment>
<feature type="domain" description="Enoyl reductase (ER)" evidence="8">
    <location>
        <begin position="10"/>
        <end position="346"/>
    </location>
</feature>
<dbReference type="Gene3D" id="3.90.180.10">
    <property type="entry name" value="Medium-chain alcohol dehydrogenases, catalytic domain"/>
    <property type="match status" value="1"/>
</dbReference>
<dbReference type="SUPFAM" id="SSF51735">
    <property type="entry name" value="NAD(P)-binding Rossmann-fold domains"/>
    <property type="match status" value="1"/>
</dbReference>
<dbReference type="Proteomes" id="UP000184520">
    <property type="component" value="Unassembled WGS sequence"/>
</dbReference>
<evidence type="ECO:0000256" key="4">
    <source>
        <dbReference type="ARBA" id="ARBA00022723"/>
    </source>
</evidence>
<keyword evidence="5 7" id="KW-0862">Zinc</keyword>
<evidence type="ECO:0000256" key="1">
    <source>
        <dbReference type="ARBA" id="ARBA00001947"/>
    </source>
</evidence>
<accession>A0A1M5LV65</accession>
<dbReference type="AlphaFoldDB" id="A0A1M5LV65"/>
<organism evidence="9 10">
    <name type="scientific">Marisediminitalea aggregata</name>
    <dbReference type="NCBI Taxonomy" id="634436"/>
    <lineage>
        <taxon>Bacteria</taxon>
        <taxon>Pseudomonadati</taxon>
        <taxon>Pseudomonadota</taxon>
        <taxon>Gammaproteobacteria</taxon>
        <taxon>Alteromonadales</taxon>
        <taxon>Alteromonadaceae</taxon>
        <taxon>Marisediminitalea</taxon>
    </lineage>
</organism>
<dbReference type="GO" id="GO:0008270">
    <property type="term" value="F:zinc ion binding"/>
    <property type="evidence" value="ECO:0007669"/>
    <property type="project" value="InterPro"/>
</dbReference>
<dbReference type="InterPro" id="IPR013149">
    <property type="entry name" value="ADH-like_C"/>
</dbReference>
<evidence type="ECO:0000259" key="8">
    <source>
        <dbReference type="SMART" id="SM00829"/>
    </source>
</evidence>
<gene>
    <name evidence="9" type="ORF">SAMN05216361_2802</name>
</gene>
<keyword evidence="10" id="KW-1185">Reference proteome</keyword>